<accession>A0A4R0XMS2</accession>
<name>A0A4R0XMS2_9MOLU</name>
<protein>
    <submittedName>
        <fullName evidence="2">Asp-tRNA(Asn)/Glu-tRNA(Gln) amidotransferase subunit GatA</fullName>
    </submittedName>
</protein>
<keyword evidence="3" id="KW-1185">Reference proteome</keyword>
<dbReference type="PANTHER" id="PTHR11895:SF151">
    <property type="entry name" value="GLUTAMYL-TRNA(GLN) AMIDOTRANSFERASE SUBUNIT A"/>
    <property type="match status" value="1"/>
</dbReference>
<keyword evidence="2" id="KW-0808">Transferase</keyword>
<dbReference type="AlphaFoldDB" id="A0A4R0XMS2"/>
<dbReference type="Pfam" id="PF01425">
    <property type="entry name" value="Amidase"/>
    <property type="match status" value="1"/>
</dbReference>
<dbReference type="InterPro" id="IPR023631">
    <property type="entry name" value="Amidase_dom"/>
</dbReference>
<sequence length="434" mass="47864">MSKYNIEKAVEEFKNNKNNAVAFTYENPTFSEGPLNGKTVSLKDVFSTKDAPTQSSSKILEGFETQYDATIVEKLRKSGAAIIGKTHLDELALGGTGEFSAWGIIKNPLDNTRVVGGSSSGAAATLTKNIAIAIGSDTGDSVRIPASFIGKVGFKPSYGAVSRFGLFPYASSLDTVGWLTHDVATSIDAAKTLFGKDEKDMTSKNVSINNIEETKPKTIAFLDVAEFCKDYAAIEYNKLIEKVKSEGIEVKIIKPNIELLKAITAVYRIVSYSEVSSNDSNLSGIAFGSRKSGDDWNEIMTQTRTEGFGKMVQRRFTLGSFYLDKTHQTEYFLRAQKIRRLIVEMQKDWHKQAELIMYPSTGEIANKINDSRINTFMSGILTGANLSGMPSITLPWSKYEGMPYGIQLETNIYEDEKLLSFSLFMEKLIGGNNE</sequence>
<dbReference type="Gene3D" id="3.90.1300.10">
    <property type="entry name" value="Amidase signature (AS) domain"/>
    <property type="match status" value="1"/>
</dbReference>
<reference evidence="2 3" key="1">
    <citation type="submission" date="2018-02" db="EMBL/GenBank/DDBJ databases">
        <title>Mycoplasma marinum and Mycoplasma todarodis sp. nov., moderately halophilic and psychrotolerant mycoplasmas isolated from cephalopods.</title>
        <authorList>
            <person name="Viver T."/>
        </authorList>
    </citation>
    <scope>NUCLEOTIDE SEQUENCE [LARGE SCALE GENOMIC DNA]</scope>
    <source>
        <strain evidence="2 3">PE</strain>
    </source>
</reference>
<dbReference type="GO" id="GO:0016740">
    <property type="term" value="F:transferase activity"/>
    <property type="evidence" value="ECO:0007669"/>
    <property type="project" value="UniProtKB-KW"/>
</dbReference>
<organism evidence="2 3">
    <name type="scientific">Mycoplasma marinum</name>
    <dbReference type="NCBI Taxonomy" id="1937190"/>
    <lineage>
        <taxon>Bacteria</taxon>
        <taxon>Bacillati</taxon>
        <taxon>Mycoplasmatota</taxon>
        <taxon>Mollicutes</taxon>
        <taxon>Mycoplasmataceae</taxon>
        <taxon>Mycoplasma</taxon>
    </lineage>
</organism>
<comment type="caution">
    <text evidence="2">The sequence shown here is derived from an EMBL/GenBank/DDBJ whole genome shotgun (WGS) entry which is preliminary data.</text>
</comment>
<dbReference type="Proteomes" id="UP000294192">
    <property type="component" value="Unassembled WGS sequence"/>
</dbReference>
<dbReference type="RefSeq" id="WP_131599472.1">
    <property type="nucleotide sequence ID" value="NZ_CBDBYK010000002.1"/>
</dbReference>
<dbReference type="PANTHER" id="PTHR11895">
    <property type="entry name" value="TRANSAMIDASE"/>
    <property type="match status" value="1"/>
</dbReference>
<evidence type="ECO:0000313" key="2">
    <source>
        <dbReference type="EMBL" id="TCG10762.1"/>
    </source>
</evidence>
<dbReference type="SUPFAM" id="SSF75304">
    <property type="entry name" value="Amidase signature (AS) enzymes"/>
    <property type="match status" value="1"/>
</dbReference>
<dbReference type="EMBL" id="PSZO01000022">
    <property type="protein sequence ID" value="TCG10762.1"/>
    <property type="molecule type" value="Genomic_DNA"/>
</dbReference>
<gene>
    <name evidence="2" type="ORF">C4B24_03980</name>
</gene>
<evidence type="ECO:0000259" key="1">
    <source>
        <dbReference type="Pfam" id="PF01425"/>
    </source>
</evidence>
<proteinExistence type="predicted"/>
<dbReference type="NCBIfam" id="NF005517">
    <property type="entry name" value="PRK07139.1"/>
    <property type="match status" value="1"/>
</dbReference>
<evidence type="ECO:0000313" key="3">
    <source>
        <dbReference type="Proteomes" id="UP000294192"/>
    </source>
</evidence>
<dbReference type="InterPro" id="IPR036928">
    <property type="entry name" value="AS_sf"/>
</dbReference>
<dbReference type="InterPro" id="IPR000120">
    <property type="entry name" value="Amidase"/>
</dbReference>
<dbReference type="OrthoDB" id="9811471at2"/>
<feature type="domain" description="Amidase" evidence="1">
    <location>
        <begin position="27"/>
        <end position="419"/>
    </location>
</feature>